<protein>
    <recommendedName>
        <fullName evidence="2">HTH CENPB-type domain-containing protein</fullName>
    </recommendedName>
</protein>
<sequence length="186" mass="21515">MAYPKVLYMTGCQARSKLELNVVHELIYGVREGVRGVPYFCSRMGFGKTRSDVILLVENLLISHRGHCQVSNGWLEGFCRRHPRIRLRNPACVSKARAVATDTNVLEQYFDILEGILKDDDCFDKPYQFYNVDETGMPLDPKPMKIASKRGEKIQVLLQAERRASDCSRMYKCWKSDDPIHDYLEY</sequence>
<name>A0A1X7V987_AMPQE</name>
<organism evidence="1">
    <name type="scientific">Amphimedon queenslandica</name>
    <name type="common">Sponge</name>
    <dbReference type="NCBI Taxonomy" id="400682"/>
    <lineage>
        <taxon>Eukaryota</taxon>
        <taxon>Metazoa</taxon>
        <taxon>Porifera</taxon>
        <taxon>Demospongiae</taxon>
        <taxon>Heteroscleromorpha</taxon>
        <taxon>Haplosclerida</taxon>
        <taxon>Niphatidae</taxon>
        <taxon>Amphimedon</taxon>
    </lineage>
</organism>
<dbReference type="InParanoid" id="A0A1X7V987"/>
<proteinExistence type="predicted"/>
<reference evidence="1" key="1">
    <citation type="submission" date="2017-05" db="UniProtKB">
        <authorList>
            <consortium name="EnsemblMetazoa"/>
        </authorList>
    </citation>
    <scope>IDENTIFICATION</scope>
</reference>
<evidence type="ECO:0008006" key="2">
    <source>
        <dbReference type="Google" id="ProtNLM"/>
    </source>
</evidence>
<dbReference type="AlphaFoldDB" id="A0A1X7V987"/>
<accession>A0A1X7V987</accession>
<dbReference type="EnsemblMetazoa" id="Aqu2.1.36865_001">
    <property type="protein sequence ID" value="Aqu2.1.36865_001"/>
    <property type="gene ID" value="Aqu2.1.36865"/>
</dbReference>
<evidence type="ECO:0000313" key="1">
    <source>
        <dbReference type="EnsemblMetazoa" id="Aqu2.1.36865_001"/>
    </source>
</evidence>